<feature type="domain" description="U3 small nucleolar RNA-associated protein 20" evidence="3">
    <location>
        <begin position="1855"/>
        <end position="2079"/>
    </location>
</feature>
<dbReference type="Pfam" id="PF07539">
    <property type="entry name" value="UTP20_N"/>
    <property type="match status" value="1"/>
</dbReference>
<dbReference type="Gene3D" id="1.25.10.10">
    <property type="entry name" value="Leucine-rich Repeat Variant"/>
    <property type="match status" value="2"/>
</dbReference>
<dbReference type="PANTHER" id="PTHR17695:SF11">
    <property type="entry name" value="SMALL SUBUNIT PROCESSOME COMPONENT 20 HOMOLOG"/>
    <property type="match status" value="1"/>
</dbReference>
<feature type="compositionally biased region" description="Acidic residues" evidence="1">
    <location>
        <begin position="772"/>
        <end position="788"/>
    </location>
</feature>
<dbReference type="Pfam" id="PF20416">
    <property type="entry name" value="UTP20"/>
    <property type="match status" value="1"/>
</dbReference>
<sequence length="2897" mass="327941">MKNRPLKHKANNEFRFKSFRDRIKEIDVRRGALYRVETDYELPDTEEGTYFHQALKKWSVQNLTNEYDVYQRGFKESVTLPLLLFNKDAIVEHLAACLQKTTDAALEPLLELLVALAKDLRKDFHAYFSNLFEVLVQFLHSPSADRIEWTLLCLAHLFKVLRSFLRSDFSLTFHRLVPLLDETSSPPHAVDFATECLGYLARDLKDKRQLVDLLLKWQMQNDAYTLACGRLLFEILHGVQEHFHTTAKQTMLQLFEIMQQLDGTEADHLQEILTQTITDVVECIQPEDIPIFWESVRVTIDGCIAKLDDQSAESKTHMVEHLTRLLQLSGIVLEYKDGRLLGDALSSTVSQLIKLLTTLSSPGDEFNETVVNQIIVLLRSKHIRLTQLEASRLTMNVLMLDHRPLYERFIAATVNCAMFEALIWPNFVKMFEAELDDARIRFLAGLLLRKVPLCGNGLQLDQWKAFPVQVVANGNVERYMDKLLAVEHVEMEYVLENFDLYLGVLIILPHLANYRGKEKAISVLKGSIEYAVSALQEQSSSIPSRTTEKIIQLIAVTVETIIHMQKIEGKEYLDMLESFLPLVLKQDCLLLNSVHLLVTFVADQQKSLLTFARFERMRPFLHPLLFSYDLTVRRLASGILAQFDHLSELAVAMGPLYRTIAKIESIEPLIQTYRGQVLLFQHLAFDSQLCQQAANVARNEWTETVLQYMLATFAVNFKLLWEPAATIVQSYGDNMVKSDEELFWKAFESMLTLAEGKQPHGDHEQRLPAGGTDDDSEEQTDAMDTDDGEDRLLPQVMLCFLKKPNIDYHNIRVQLLRALQRCAHFCRSRGDRIVERFLAFLESDDSKARPDVGDDSMAEGTSASAVSNEIRRKSSKAAGSGTQQLLLCYLNICTDLPRKSLRKQAVRVYAAYETLASSRNEEIQKAALNGIFSFGDAQLVPYKDFMFRLTSEKTLKSTLLSALVPSEDVPDGDDAGSGLTKIVEEHRPKVVQLMLKVLDGKIIQNLGASGSGGPFKATILTFIGRLRQEELEMLLNRWFEPYLKRLKETPIATVRSLAEEDNGHSDGVLVPPPYRMNLLLRLLSSIMTEVAPLQPAEFAARVLHVKILFDAVLMGLDHSIYRKYKAQALLTLVEVFNQYDESYQWTDEELQAIMHVHVWPQLENLPNDSIHTPTPLLKLLLAWSRSERLYVLLERHRYDGSEDMTRDGQPQADHSMTPLAAMIALLEGSQTSGGVCTEIFTALATMLECDTRKGERDADGERAVDQLSQRSRVLVPYMKQLLQYIRQSLKAKKSISSNLLLILTRIAESGMIGSDQMDEDSIEDDRNSLLTLLFPILTKKVATGNQIINEHTEANQDVRRLHVIIMRLLKEINSPQQYLKQLAQLLEAVQDVVSRKTLLQMFANMAPLSTELQLISTLVHELNAMDKRWIDQPNHSMRTAAFRSIEPLLAPDAPADQRMTGTVAMVFLSQAFHVLQFDKDLSARQNATEYVGKVVVYLATAMEERQGDVQYCIDRIVLRGITDGMRIKSTGSDRRTESIQLLAELSRRVGGLKGTVRPECRVFTELWHFTGDGDGDFFENVTHLQLHNHRKALKRFASKLAKLAEDSKGTDVPKKGVPSPRTVVQFLLPIVSHYICHEAFKKQTNLVEEAADCIVQLCRFLPWRSYHTVLQQYLRRLKYSWEYQKQLLRIVIGIMDGFHFDLSAAAKEGEMEVDNKPSQAHGNALMDKKLVLPTDDASEEPVVEPAEGVASEKDANGIAGEESAAKDAEEGEDNGEGAEIDDEAAIEAALEEEERLQRKSRDARKVARAIVDDISRTIIPGLLSSFNFATEAPVTVGRGGGTVRSQADKKARFAKQKDEMLKLPIAIAIVKLFMKLPRREIELNLPKLIIKVITFLKSRLKLVRAQARNTLAHITLELGPSYLSFVLQNLLAMLTRGFQRHVLTFTVHTVIDRAQKHLSAGRVLEDILQTVLQICLEDVFGQLIGLMNGTTIEGGSLRKDSTPESKLTRKPYQTLHLLARHASEPMLVDLFAPFRAVLVKYRTHQTVAKVQDAFRRLTEGIVHNQSIGPEALLAFVYGMLSGKIYAQCALANGEEQTTGNEDQYTVSGRKLLGKVAKPGSIFLIPAEPKRYGSAAAAANLDYTLAKTDGNDHVFLECGLELLLQFVKKQCAEVRQDRELLRERIDPIVPLLLQSLDSKHSRITCHAIDCLGMLFTSRWSLESFERQETLDTIVKTVFDILHRFNTVALDVNNPNFSMVKASFRALVSILKYVRKTYNFTEEQLRLLVMYIEQDVAVGGGRQTSAYVLLRAIIARRCNFSELHRLMRKVFETSVRSESDSERAECRQIIVEYFMNYPMGKKIENHLLFFVDQLQYEVLSGRESAAQVLNTLFQKLAKETIDKHHSSMFFALGIRLMNEEAAELRTRIADCIEMLLKRLYKRQKCDELMPIIQDMLVDGQLKHRELATQLLLRIMHSEPTAAFVCSWLDKVQDSLLLNLVPQMISDAQGMYVKAMAPVKTLLHVDTRGDHLIIQTLNVFEELLQIYSGIFGDDKYIHMIDSLAYTAQTLLASGHQWVRLGALKVLFQIMNELDFDAIHEKLRKEEKQQHDGAEENGVEDDGDVPTGRQFFYWAPLRDSKALTLDLCAQLSPGSGMIDERNDEAAAIVTQILFLVANVLRAVPLKEDSSSSSSKKINLYWLLRRVRYVIQGEVVKTPHLYTLRKHALHWMTSVAAILEQDMLEQLAPALLIPAVRELTAQEASEKRTKAADNDPAKASLRKVAMKLCKDISFRLGTTTYDKIRSTVEESILRKRTSRKVLLAQEKITQPLVAARRKENKKLRGKESRKRKMQIRTEAATAADDGTGGGVLLGVKRRSKSGKGGGSGLPKKRSKVEAMFRE</sequence>
<dbReference type="GO" id="GO:0030686">
    <property type="term" value="C:90S preribosome"/>
    <property type="evidence" value="ECO:0007669"/>
    <property type="project" value="TreeGrafter"/>
</dbReference>
<dbReference type="GO" id="GO:0032040">
    <property type="term" value="C:small-subunit processome"/>
    <property type="evidence" value="ECO:0007669"/>
    <property type="project" value="TreeGrafter"/>
</dbReference>
<feature type="domain" description="U3 small nucleolar RNA-associated protein 20 C-terminal" evidence="4">
    <location>
        <begin position="2665"/>
        <end position="2849"/>
    </location>
</feature>
<feature type="region of interest" description="Disordered" evidence="1">
    <location>
        <begin position="757"/>
        <end position="788"/>
    </location>
</feature>
<evidence type="ECO:0000259" key="3">
    <source>
        <dbReference type="Pfam" id="PF20416"/>
    </source>
</evidence>
<evidence type="ECO:0000313" key="5">
    <source>
        <dbReference type="EnsemblMetazoa" id="AATE016390-PA.1"/>
    </source>
</evidence>
<feature type="region of interest" description="Disordered" evidence="1">
    <location>
        <begin position="846"/>
        <end position="871"/>
    </location>
</feature>
<name>A0A182JE53_ANOAO</name>
<dbReference type="InterPro" id="IPR016024">
    <property type="entry name" value="ARM-type_fold"/>
</dbReference>
<feature type="compositionally biased region" description="Basic and acidic residues" evidence="1">
    <location>
        <begin position="757"/>
        <end position="766"/>
    </location>
</feature>
<accession>A0A182JE53</accession>
<feature type="compositionally biased region" description="Basic residues" evidence="1">
    <location>
        <begin position="2833"/>
        <end position="2849"/>
    </location>
</feature>
<evidence type="ECO:0000259" key="4">
    <source>
        <dbReference type="Pfam" id="PF23099"/>
    </source>
</evidence>
<feature type="domain" description="U3 small nucleolar RNA-associated protein 20 N-terminal" evidence="2">
    <location>
        <begin position="883"/>
        <end position="1528"/>
    </location>
</feature>
<dbReference type="InterPro" id="IPR046523">
    <property type="entry name" value="UTP20_dom"/>
</dbReference>
<dbReference type="PANTHER" id="PTHR17695">
    <property type="entry name" value="SMALL SUBUNIT PROCESSOME COMPONENT 20 HOMOLOG"/>
    <property type="match status" value="1"/>
</dbReference>
<organism evidence="5">
    <name type="scientific">Anopheles atroparvus</name>
    <name type="common">European mosquito</name>
    <dbReference type="NCBI Taxonomy" id="41427"/>
    <lineage>
        <taxon>Eukaryota</taxon>
        <taxon>Metazoa</taxon>
        <taxon>Ecdysozoa</taxon>
        <taxon>Arthropoda</taxon>
        <taxon>Hexapoda</taxon>
        <taxon>Insecta</taxon>
        <taxon>Pterygota</taxon>
        <taxon>Neoptera</taxon>
        <taxon>Endopterygota</taxon>
        <taxon>Diptera</taxon>
        <taxon>Nematocera</taxon>
        <taxon>Culicoidea</taxon>
        <taxon>Culicidae</taxon>
        <taxon>Anophelinae</taxon>
        <taxon>Anopheles</taxon>
    </lineage>
</organism>
<evidence type="ECO:0000259" key="2">
    <source>
        <dbReference type="Pfam" id="PF07539"/>
    </source>
</evidence>
<dbReference type="SUPFAM" id="SSF48371">
    <property type="entry name" value="ARM repeat"/>
    <property type="match status" value="4"/>
</dbReference>
<evidence type="ECO:0000256" key="1">
    <source>
        <dbReference type="SAM" id="MobiDB-lite"/>
    </source>
</evidence>
<dbReference type="InterPro" id="IPR052575">
    <property type="entry name" value="SSU_processome_comp_20"/>
</dbReference>
<dbReference type="STRING" id="41427.A0A182JE53"/>
<feature type="region of interest" description="Disordered" evidence="1">
    <location>
        <begin position="1736"/>
        <end position="1779"/>
    </location>
</feature>
<protein>
    <submittedName>
        <fullName evidence="5">Uncharacterized protein</fullName>
    </submittedName>
</protein>
<reference evidence="5" key="1">
    <citation type="submission" date="2022-08" db="UniProtKB">
        <authorList>
            <consortium name="EnsemblMetazoa"/>
        </authorList>
    </citation>
    <scope>IDENTIFICATION</scope>
    <source>
        <strain evidence="5">EBRO</strain>
    </source>
</reference>
<dbReference type="Pfam" id="PF23099">
    <property type="entry name" value="UTP20_C"/>
    <property type="match status" value="1"/>
</dbReference>
<feature type="compositionally biased region" description="Acidic residues" evidence="1">
    <location>
        <begin position="1769"/>
        <end position="1779"/>
    </location>
</feature>
<dbReference type="InterPro" id="IPR057525">
    <property type="entry name" value="UTP20_C"/>
</dbReference>
<dbReference type="InterPro" id="IPR011989">
    <property type="entry name" value="ARM-like"/>
</dbReference>
<dbReference type="EnsemblMetazoa" id="AATE016390-RA">
    <property type="protein sequence ID" value="AATE016390-PA.1"/>
    <property type="gene ID" value="AATE016390"/>
</dbReference>
<proteinExistence type="predicted"/>
<dbReference type="VEuPathDB" id="VectorBase:AATE016390"/>
<dbReference type="InterPro" id="IPR011430">
    <property type="entry name" value="UTP20_N"/>
</dbReference>
<feature type="region of interest" description="Disordered" evidence="1">
    <location>
        <begin position="2833"/>
        <end position="2897"/>
    </location>
</feature>